<name>A0ABT4KWN7_9SPHI</name>
<keyword evidence="3" id="KW-0804">Transcription</keyword>
<dbReference type="PANTHER" id="PTHR43280">
    <property type="entry name" value="ARAC-FAMILY TRANSCRIPTIONAL REGULATOR"/>
    <property type="match status" value="1"/>
</dbReference>
<dbReference type="InterPro" id="IPR009057">
    <property type="entry name" value="Homeodomain-like_sf"/>
</dbReference>
<proteinExistence type="predicted"/>
<keyword evidence="2" id="KW-0238">DNA-binding</keyword>
<feature type="domain" description="HTH araC/xylS-type" evidence="4">
    <location>
        <begin position="200"/>
        <end position="301"/>
    </location>
</feature>
<reference evidence="5" key="1">
    <citation type="submission" date="2022-12" db="EMBL/GenBank/DDBJ databases">
        <title>Genome sequence of SJ11.</title>
        <authorList>
            <person name="Woo H."/>
        </authorList>
    </citation>
    <scope>NUCLEOTIDE SEQUENCE</scope>
    <source>
        <strain evidence="5">SJ11</strain>
    </source>
</reference>
<organism evidence="5 6">
    <name type="scientific">Pedobacter rhodius</name>
    <dbReference type="NCBI Taxonomy" id="3004098"/>
    <lineage>
        <taxon>Bacteria</taxon>
        <taxon>Pseudomonadati</taxon>
        <taxon>Bacteroidota</taxon>
        <taxon>Sphingobacteriia</taxon>
        <taxon>Sphingobacteriales</taxon>
        <taxon>Sphingobacteriaceae</taxon>
        <taxon>Pedobacter</taxon>
    </lineage>
</organism>
<dbReference type="PRINTS" id="PR00032">
    <property type="entry name" value="HTHARAC"/>
</dbReference>
<dbReference type="SUPFAM" id="SSF46689">
    <property type="entry name" value="Homeodomain-like"/>
    <property type="match status" value="1"/>
</dbReference>
<keyword evidence="1" id="KW-0805">Transcription regulation</keyword>
<evidence type="ECO:0000256" key="2">
    <source>
        <dbReference type="ARBA" id="ARBA00023125"/>
    </source>
</evidence>
<evidence type="ECO:0000259" key="4">
    <source>
        <dbReference type="PROSITE" id="PS01124"/>
    </source>
</evidence>
<gene>
    <name evidence="5" type="ORF">O0931_08480</name>
</gene>
<dbReference type="InterPro" id="IPR020449">
    <property type="entry name" value="Tscrpt_reg_AraC-type_HTH"/>
</dbReference>
<dbReference type="EMBL" id="JAPWGL010000002">
    <property type="protein sequence ID" value="MCZ4223332.1"/>
    <property type="molecule type" value="Genomic_DNA"/>
</dbReference>
<dbReference type="SMART" id="SM00342">
    <property type="entry name" value="HTH_ARAC"/>
    <property type="match status" value="1"/>
</dbReference>
<evidence type="ECO:0000256" key="1">
    <source>
        <dbReference type="ARBA" id="ARBA00023015"/>
    </source>
</evidence>
<evidence type="ECO:0000313" key="6">
    <source>
        <dbReference type="Proteomes" id="UP001144341"/>
    </source>
</evidence>
<dbReference type="PANTHER" id="PTHR43280:SF32">
    <property type="entry name" value="TRANSCRIPTIONAL REGULATORY PROTEIN"/>
    <property type="match status" value="1"/>
</dbReference>
<keyword evidence="6" id="KW-1185">Reference proteome</keyword>
<evidence type="ECO:0000256" key="3">
    <source>
        <dbReference type="ARBA" id="ARBA00023163"/>
    </source>
</evidence>
<dbReference type="Proteomes" id="UP001144341">
    <property type="component" value="Unassembled WGS sequence"/>
</dbReference>
<dbReference type="InterPro" id="IPR018060">
    <property type="entry name" value="HTH_AraC"/>
</dbReference>
<dbReference type="Pfam" id="PF12833">
    <property type="entry name" value="HTH_18"/>
    <property type="match status" value="1"/>
</dbReference>
<dbReference type="Gene3D" id="1.10.10.60">
    <property type="entry name" value="Homeodomain-like"/>
    <property type="match status" value="2"/>
</dbReference>
<comment type="caution">
    <text evidence="5">The sequence shown here is derived from an EMBL/GenBank/DDBJ whole genome shotgun (WGS) entry which is preliminary data.</text>
</comment>
<sequence length="302" mass="34943">MKEVYHIETISELNNILNQEKPKHPLVSVVDFSKVESFGENNVKTTLGFYSIMLKNNHCGKLKYGREYFDFQEGTLICIAPKQVAAIENESDQQNDVSGWGLFFHPDLIRGTSLGSKMKDYNFFFYEVNEALHLSDKEKQTLNDCVTKIENELSQNIDQHSQNLIVSNIELLLNYCIRFYDRQFITRKNSNKDTLAKFENMLTNYFKSDKLKNNGLPSVKYCADQLFLSPNYLSDLLKKETGKNAQDHIHYYLIEEAKNNLLNTNATISEVAYNLGFEYPQYFSKLFKSKTGTTPAEYRSLS</sequence>
<protein>
    <submittedName>
        <fullName evidence="5">Helix-turn-helix transcriptional regulator</fullName>
    </submittedName>
</protein>
<dbReference type="PROSITE" id="PS01124">
    <property type="entry name" value="HTH_ARAC_FAMILY_2"/>
    <property type="match status" value="1"/>
</dbReference>
<evidence type="ECO:0000313" key="5">
    <source>
        <dbReference type="EMBL" id="MCZ4223332.1"/>
    </source>
</evidence>
<dbReference type="RefSeq" id="WP_269415129.1">
    <property type="nucleotide sequence ID" value="NZ_JAPWGL010000002.1"/>
</dbReference>
<accession>A0ABT4KWN7</accession>